<dbReference type="AlphaFoldDB" id="A0A5D3ASJ9"/>
<reference evidence="1 2" key="1">
    <citation type="submission" date="2017-05" db="EMBL/GenBank/DDBJ databases">
        <title>The Genome Sequence of Tsuchiyaea wingfieldii DSM 27421.</title>
        <authorList>
            <person name="Cuomo C."/>
            <person name="Passer A."/>
            <person name="Billmyre B."/>
            <person name="Heitman J."/>
        </authorList>
    </citation>
    <scope>NUCLEOTIDE SEQUENCE [LARGE SCALE GENOMIC DNA]</scope>
    <source>
        <strain evidence="1 2">DSM 27421</strain>
    </source>
</reference>
<comment type="caution">
    <text evidence="1">The sequence shown here is derived from an EMBL/GenBank/DDBJ whole genome shotgun (WGS) entry which is preliminary data.</text>
</comment>
<keyword evidence="2" id="KW-1185">Reference proteome</keyword>
<evidence type="ECO:0000313" key="2">
    <source>
        <dbReference type="Proteomes" id="UP000322245"/>
    </source>
</evidence>
<proteinExistence type="predicted"/>
<dbReference type="EMBL" id="NIDF01000080">
    <property type="protein sequence ID" value="TYJ53684.1"/>
    <property type="molecule type" value="Genomic_DNA"/>
</dbReference>
<sequence>MANGYLPTMIPQYRKDSLAIFVLVIASASASKGHAPIAVS</sequence>
<feature type="non-terminal residue" evidence="1">
    <location>
        <position position="40"/>
    </location>
</feature>
<accession>A0A5D3ASJ9</accession>
<evidence type="ECO:0000313" key="1">
    <source>
        <dbReference type="EMBL" id="TYJ53684.1"/>
    </source>
</evidence>
<name>A0A5D3ASJ9_9TREE</name>
<gene>
    <name evidence="1" type="ORF">B9479_005651</name>
</gene>
<dbReference type="Proteomes" id="UP000322245">
    <property type="component" value="Unassembled WGS sequence"/>
</dbReference>
<protein>
    <submittedName>
        <fullName evidence="1">Uncharacterized protein</fullName>
    </submittedName>
</protein>
<organism evidence="1 2">
    <name type="scientific">Cryptococcus floricola</name>
    <dbReference type="NCBI Taxonomy" id="2591691"/>
    <lineage>
        <taxon>Eukaryota</taxon>
        <taxon>Fungi</taxon>
        <taxon>Dikarya</taxon>
        <taxon>Basidiomycota</taxon>
        <taxon>Agaricomycotina</taxon>
        <taxon>Tremellomycetes</taxon>
        <taxon>Tremellales</taxon>
        <taxon>Cryptococcaceae</taxon>
        <taxon>Cryptococcus</taxon>
    </lineage>
</organism>